<evidence type="ECO:0000256" key="6">
    <source>
        <dbReference type="SAM" id="Phobius"/>
    </source>
</evidence>
<organism evidence="8">
    <name type="scientific">Oppiella nova</name>
    <dbReference type="NCBI Taxonomy" id="334625"/>
    <lineage>
        <taxon>Eukaryota</taxon>
        <taxon>Metazoa</taxon>
        <taxon>Ecdysozoa</taxon>
        <taxon>Arthropoda</taxon>
        <taxon>Chelicerata</taxon>
        <taxon>Arachnida</taxon>
        <taxon>Acari</taxon>
        <taxon>Acariformes</taxon>
        <taxon>Sarcoptiformes</taxon>
        <taxon>Oribatida</taxon>
        <taxon>Brachypylina</taxon>
        <taxon>Oppioidea</taxon>
        <taxon>Oppiidae</taxon>
        <taxon>Oppiella</taxon>
    </lineage>
</organism>
<sequence length="429" mass="48468">MNDLVIHLEVLQKRNSYSDVSEITSVVMNWIQSYGELDQMVRQLTEKRDSFAVMDKLPKQLSSNIDAINVSLSRCLSSEASGQTSSPAQTGPAFKYYVYHLNYESVTTDEMETNEEQLPSAQHTILPSNELHGLWESLVFDLNIKDQLLEFVLTALTFADKGVDSQLINWNKVVLLHGPPGTGKTSLCRALAQKLSIRLRHRYKSSQLIEINSHSLFSKWFSESGKLVMKLFERIKEFVETDDQLILVLIDEVESLAHTRQVSMNGSEPSDAIRVVNALLTQLDGIKNYSNVVILTTSNVTTAIDLAFVDRADIKQYIGLPCVETIYEIYRSCIQELVRKSIVSCDESILSYSQLKRMAETLGTTFAGNYKLLEIAEQSHSLSGRTLRKIPFLAIALYSCGQIPVSFTLFLEFMSKAVRKQLDDRNELK</sequence>
<gene>
    <name evidence="8" type="ORF">ONB1V03_LOCUS1531</name>
</gene>
<accession>A0A7R9LBM0</accession>
<dbReference type="AlphaFoldDB" id="A0A7R9LBM0"/>
<evidence type="ECO:0000256" key="3">
    <source>
        <dbReference type="ARBA" id="ARBA00022840"/>
    </source>
</evidence>
<dbReference type="PROSITE" id="PS00674">
    <property type="entry name" value="AAA"/>
    <property type="match status" value="1"/>
</dbReference>
<dbReference type="Pfam" id="PF00004">
    <property type="entry name" value="AAA"/>
    <property type="match status" value="1"/>
</dbReference>
<dbReference type="InterPro" id="IPR003960">
    <property type="entry name" value="ATPase_AAA_CS"/>
</dbReference>
<dbReference type="GO" id="GO:0005634">
    <property type="term" value="C:nucleus"/>
    <property type="evidence" value="ECO:0007669"/>
    <property type="project" value="TreeGrafter"/>
</dbReference>
<keyword evidence="6" id="KW-0472">Membrane</keyword>
<proteinExistence type="inferred from homology"/>
<keyword evidence="2 5" id="KW-0547">Nucleotide-binding</keyword>
<dbReference type="PANTHER" id="PTHR45991:SF1">
    <property type="entry name" value="PACHYTENE CHECKPOINT PROTEIN 2 HOMOLOG"/>
    <property type="match status" value="1"/>
</dbReference>
<dbReference type="SUPFAM" id="SSF52540">
    <property type="entry name" value="P-loop containing nucleoside triphosphate hydrolases"/>
    <property type="match status" value="1"/>
</dbReference>
<dbReference type="PANTHER" id="PTHR45991">
    <property type="entry name" value="PACHYTENE CHECKPOINT PROTEIN 2"/>
    <property type="match status" value="1"/>
</dbReference>
<dbReference type="InterPro" id="IPR044539">
    <property type="entry name" value="Pch2-like"/>
</dbReference>
<evidence type="ECO:0000313" key="8">
    <source>
        <dbReference type="EMBL" id="CAD7638671.1"/>
    </source>
</evidence>
<dbReference type="Proteomes" id="UP000728032">
    <property type="component" value="Unassembled WGS sequence"/>
</dbReference>
<dbReference type="Pfam" id="PF23242">
    <property type="entry name" value="AAA_lid_TRIP13_C"/>
    <property type="match status" value="1"/>
</dbReference>
<evidence type="ECO:0000313" key="9">
    <source>
        <dbReference type="Proteomes" id="UP000728032"/>
    </source>
</evidence>
<reference evidence="8" key="1">
    <citation type="submission" date="2020-11" db="EMBL/GenBank/DDBJ databases">
        <authorList>
            <person name="Tran Van P."/>
        </authorList>
    </citation>
    <scope>NUCLEOTIDE SEQUENCE</scope>
</reference>
<dbReference type="InterPro" id="IPR001270">
    <property type="entry name" value="ClpA/B"/>
</dbReference>
<feature type="domain" description="AAA+ ATPase" evidence="7">
    <location>
        <begin position="170"/>
        <end position="322"/>
    </location>
</feature>
<dbReference type="GO" id="GO:0007131">
    <property type="term" value="P:reciprocal meiotic recombination"/>
    <property type="evidence" value="ECO:0007669"/>
    <property type="project" value="TreeGrafter"/>
</dbReference>
<dbReference type="FunFam" id="3.40.50.300:FF:000680">
    <property type="entry name" value="pachytene checkpoint protein 2 homolog"/>
    <property type="match status" value="1"/>
</dbReference>
<dbReference type="SMART" id="SM00382">
    <property type="entry name" value="AAA"/>
    <property type="match status" value="1"/>
</dbReference>
<feature type="transmembrane region" description="Helical" evidence="6">
    <location>
        <begin position="390"/>
        <end position="411"/>
    </location>
</feature>
<dbReference type="InterPro" id="IPR003593">
    <property type="entry name" value="AAA+_ATPase"/>
</dbReference>
<dbReference type="OrthoDB" id="10042665at2759"/>
<keyword evidence="9" id="KW-1185">Reference proteome</keyword>
<dbReference type="GO" id="GO:0051598">
    <property type="term" value="P:meiotic recombination checkpoint signaling"/>
    <property type="evidence" value="ECO:0007669"/>
    <property type="project" value="TreeGrafter"/>
</dbReference>
<dbReference type="EMBL" id="CAJPVJ010000282">
    <property type="protein sequence ID" value="CAG2161930.1"/>
    <property type="molecule type" value="Genomic_DNA"/>
</dbReference>
<evidence type="ECO:0000256" key="1">
    <source>
        <dbReference type="ARBA" id="ARBA00007271"/>
    </source>
</evidence>
<evidence type="ECO:0000256" key="4">
    <source>
        <dbReference type="ARBA" id="ARBA00023254"/>
    </source>
</evidence>
<evidence type="ECO:0000259" key="7">
    <source>
        <dbReference type="SMART" id="SM00382"/>
    </source>
</evidence>
<dbReference type="InterPro" id="IPR003959">
    <property type="entry name" value="ATPase_AAA_core"/>
</dbReference>
<keyword evidence="3 5" id="KW-0067">ATP-binding</keyword>
<dbReference type="PRINTS" id="PR00300">
    <property type="entry name" value="CLPPROTEASEA"/>
</dbReference>
<name>A0A7R9LBM0_9ACAR</name>
<keyword evidence="6" id="KW-1133">Transmembrane helix</keyword>
<comment type="similarity">
    <text evidence="1">Belongs to the AAA ATPase family. PCH2 subfamily.</text>
</comment>
<dbReference type="Gene3D" id="3.40.50.300">
    <property type="entry name" value="P-loop containing nucleotide triphosphate hydrolases"/>
    <property type="match status" value="1"/>
</dbReference>
<dbReference type="GO" id="GO:0005694">
    <property type="term" value="C:chromosome"/>
    <property type="evidence" value="ECO:0007669"/>
    <property type="project" value="TreeGrafter"/>
</dbReference>
<keyword evidence="4" id="KW-0469">Meiosis</keyword>
<dbReference type="GO" id="GO:0016887">
    <property type="term" value="F:ATP hydrolysis activity"/>
    <property type="evidence" value="ECO:0007669"/>
    <property type="project" value="InterPro"/>
</dbReference>
<protein>
    <recommendedName>
        <fullName evidence="7">AAA+ ATPase domain-containing protein</fullName>
    </recommendedName>
</protein>
<evidence type="ECO:0000256" key="5">
    <source>
        <dbReference type="RuleBase" id="RU003651"/>
    </source>
</evidence>
<dbReference type="InterPro" id="IPR027417">
    <property type="entry name" value="P-loop_NTPase"/>
</dbReference>
<dbReference type="EMBL" id="OC915107">
    <property type="protein sequence ID" value="CAD7638671.1"/>
    <property type="molecule type" value="Genomic_DNA"/>
</dbReference>
<dbReference type="InterPro" id="IPR058249">
    <property type="entry name" value="Pch2_C"/>
</dbReference>
<evidence type="ECO:0000256" key="2">
    <source>
        <dbReference type="ARBA" id="ARBA00022741"/>
    </source>
</evidence>
<dbReference type="GO" id="GO:0005524">
    <property type="term" value="F:ATP binding"/>
    <property type="evidence" value="ECO:0007669"/>
    <property type="project" value="UniProtKB-KW"/>
</dbReference>
<keyword evidence="6" id="KW-0812">Transmembrane</keyword>